<gene>
    <name evidence="9" type="primary">lspA</name>
    <name evidence="12" type="ORF">HFN_0527</name>
</gene>
<keyword evidence="6 9" id="KW-0378">Hydrolase</keyword>
<keyword evidence="13" id="KW-1185">Reference proteome</keyword>
<dbReference type="EMBL" id="BASD01000018">
    <property type="protein sequence ID" value="GAD19396.1"/>
    <property type="molecule type" value="Genomic_DNA"/>
</dbReference>
<feature type="transmembrane region" description="Helical" evidence="9">
    <location>
        <begin position="67"/>
        <end position="84"/>
    </location>
</feature>
<evidence type="ECO:0000256" key="4">
    <source>
        <dbReference type="ARBA" id="ARBA00022692"/>
    </source>
</evidence>
<dbReference type="eggNOG" id="COG0597">
    <property type="taxonomic scope" value="Bacteria"/>
</dbReference>
<evidence type="ECO:0000256" key="6">
    <source>
        <dbReference type="ARBA" id="ARBA00022801"/>
    </source>
</evidence>
<comment type="pathway">
    <text evidence="9">Protein modification; lipoprotein biosynthesis (signal peptide cleavage).</text>
</comment>
<feature type="transmembrane region" description="Helical" evidence="9">
    <location>
        <begin position="128"/>
        <end position="152"/>
    </location>
</feature>
<sequence length="160" mass="18244">MKPLATTPVMTIYARALLIIIAVICVDQLIKMCILQGFRWESKALSIVLVYNNGVAFSMFASLGAHLKWIQVGFLLVVMIYVCIKSEALRRYYLGICLMLGGGISNVIDRFIHSGVVDYVYWHYGFEFAIFNLADVMIDCGVVILMAQWLWLDKKRKPRI</sequence>
<keyword evidence="2 9" id="KW-1003">Cell membrane</keyword>
<reference evidence="12 13" key="1">
    <citation type="journal article" date="2013" name="Genome Announc.">
        <title>Draft Genome Sequence of Helicobacter fennelliae Strain MRY12-0050, Isolated from a Bacteremia Patient.</title>
        <authorList>
            <person name="Rimbara E."/>
            <person name="Matsui M."/>
            <person name="Mori S."/>
            <person name="Suzuki S."/>
            <person name="Suzuki M."/>
            <person name="Kim H."/>
            <person name="Sekizuka T."/>
            <person name="Kuroda M."/>
            <person name="Shibayama K."/>
        </authorList>
    </citation>
    <scope>NUCLEOTIDE SEQUENCE [LARGE SCALE GENOMIC DNA]</scope>
    <source>
        <strain evidence="12 13">MRY12-0050</strain>
    </source>
</reference>
<feature type="transmembrane region" description="Helical" evidence="9">
    <location>
        <begin position="42"/>
        <end position="61"/>
    </location>
</feature>
<dbReference type="PROSITE" id="PS00855">
    <property type="entry name" value="SPASE_II"/>
    <property type="match status" value="1"/>
</dbReference>
<evidence type="ECO:0000256" key="5">
    <source>
        <dbReference type="ARBA" id="ARBA00022750"/>
    </source>
</evidence>
<feature type="transmembrane region" description="Helical" evidence="9">
    <location>
        <begin position="91"/>
        <end position="108"/>
    </location>
</feature>
<keyword evidence="8 9" id="KW-0472">Membrane</keyword>
<protein>
    <recommendedName>
        <fullName evidence="9">Lipoprotein signal peptidase</fullName>
        <ecNumber evidence="9">3.4.23.36</ecNumber>
    </recommendedName>
    <alternativeName>
        <fullName evidence="9">Prolipoprotein signal peptidase</fullName>
    </alternativeName>
    <alternativeName>
        <fullName evidence="9">Signal peptidase II</fullName>
        <shortName evidence="9">SPase II</shortName>
    </alternativeName>
</protein>
<name>T1D2F2_9HELI</name>
<comment type="caution">
    <text evidence="12">The sequence shown here is derived from an EMBL/GenBank/DDBJ whole genome shotgun (WGS) entry which is preliminary data.</text>
</comment>
<evidence type="ECO:0000256" key="1">
    <source>
        <dbReference type="ARBA" id="ARBA00006139"/>
    </source>
</evidence>
<keyword evidence="12" id="KW-0449">Lipoprotein</keyword>
<keyword evidence="7 9" id="KW-1133">Transmembrane helix</keyword>
<dbReference type="STRING" id="1325130.HFN_0527"/>
<evidence type="ECO:0000256" key="11">
    <source>
        <dbReference type="RuleBase" id="RU004181"/>
    </source>
</evidence>
<dbReference type="PANTHER" id="PTHR33695">
    <property type="entry name" value="LIPOPROTEIN SIGNAL PEPTIDASE"/>
    <property type="match status" value="1"/>
</dbReference>
<feature type="transmembrane region" description="Helical" evidence="9">
    <location>
        <begin position="12"/>
        <end position="30"/>
    </location>
</feature>
<dbReference type="GO" id="GO:0006508">
    <property type="term" value="P:proteolysis"/>
    <property type="evidence" value="ECO:0007669"/>
    <property type="project" value="UniProtKB-KW"/>
</dbReference>
<comment type="subcellular location">
    <subcellularLocation>
        <location evidence="9">Cell membrane</location>
        <topology evidence="9">Multi-pass membrane protein</topology>
    </subcellularLocation>
</comment>
<evidence type="ECO:0000256" key="9">
    <source>
        <dbReference type="HAMAP-Rule" id="MF_00161"/>
    </source>
</evidence>
<dbReference type="UniPathway" id="UPA00665"/>
<organism evidence="12 13">
    <name type="scientific">Helicobacter fennelliae MRY12-0050</name>
    <dbReference type="NCBI Taxonomy" id="1325130"/>
    <lineage>
        <taxon>Bacteria</taxon>
        <taxon>Pseudomonadati</taxon>
        <taxon>Campylobacterota</taxon>
        <taxon>Epsilonproteobacteria</taxon>
        <taxon>Campylobacterales</taxon>
        <taxon>Helicobacteraceae</taxon>
        <taxon>Helicobacter</taxon>
    </lineage>
</organism>
<comment type="similarity">
    <text evidence="1 9 11">Belongs to the peptidase A8 family.</text>
</comment>
<dbReference type="PANTHER" id="PTHR33695:SF1">
    <property type="entry name" value="LIPOPROTEIN SIGNAL PEPTIDASE"/>
    <property type="match status" value="1"/>
</dbReference>
<dbReference type="GO" id="GO:0004190">
    <property type="term" value="F:aspartic-type endopeptidase activity"/>
    <property type="evidence" value="ECO:0007669"/>
    <property type="project" value="UniProtKB-UniRule"/>
</dbReference>
<dbReference type="HAMAP" id="MF_00161">
    <property type="entry name" value="LspA"/>
    <property type="match status" value="1"/>
</dbReference>
<dbReference type="Pfam" id="PF01252">
    <property type="entry name" value="Peptidase_A8"/>
    <property type="match status" value="1"/>
</dbReference>
<evidence type="ECO:0000256" key="7">
    <source>
        <dbReference type="ARBA" id="ARBA00022989"/>
    </source>
</evidence>
<keyword evidence="4 9" id="KW-0812">Transmembrane</keyword>
<comment type="function">
    <text evidence="9 10">This protein specifically catalyzes the removal of signal peptides from prolipoproteins.</text>
</comment>
<evidence type="ECO:0000313" key="13">
    <source>
        <dbReference type="Proteomes" id="UP000018143"/>
    </source>
</evidence>
<evidence type="ECO:0000256" key="10">
    <source>
        <dbReference type="RuleBase" id="RU000594"/>
    </source>
</evidence>
<comment type="catalytic activity">
    <reaction evidence="9 10">
        <text>Release of signal peptides from bacterial membrane prolipoproteins. Hydrolyzes -Xaa-Yaa-Zaa-|-(S,diacylglyceryl)Cys-, in which Xaa is hydrophobic (preferably Leu), and Yaa (Ala or Ser) and Zaa (Gly or Ala) have small, neutral side chains.</text>
        <dbReference type="EC" id="3.4.23.36"/>
    </reaction>
</comment>
<dbReference type="AlphaFoldDB" id="T1D2F2"/>
<evidence type="ECO:0000256" key="3">
    <source>
        <dbReference type="ARBA" id="ARBA00022670"/>
    </source>
</evidence>
<dbReference type="Proteomes" id="UP000018143">
    <property type="component" value="Unassembled WGS sequence"/>
</dbReference>
<dbReference type="InterPro" id="IPR001872">
    <property type="entry name" value="Peptidase_A8"/>
</dbReference>
<dbReference type="NCBIfam" id="TIGR00077">
    <property type="entry name" value="lspA"/>
    <property type="match status" value="1"/>
</dbReference>
<evidence type="ECO:0000256" key="2">
    <source>
        <dbReference type="ARBA" id="ARBA00022475"/>
    </source>
</evidence>
<dbReference type="PRINTS" id="PR00781">
    <property type="entry name" value="LIPOSIGPTASE"/>
</dbReference>
<proteinExistence type="inferred from homology"/>
<dbReference type="GO" id="GO:0005886">
    <property type="term" value="C:plasma membrane"/>
    <property type="evidence" value="ECO:0007669"/>
    <property type="project" value="UniProtKB-SubCell"/>
</dbReference>
<evidence type="ECO:0000256" key="8">
    <source>
        <dbReference type="ARBA" id="ARBA00023136"/>
    </source>
</evidence>
<feature type="active site" evidence="9">
    <location>
        <position position="118"/>
    </location>
</feature>
<keyword evidence="3 9" id="KW-0645">Protease</keyword>
<dbReference type="EC" id="3.4.23.36" evidence="9"/>
<evidence type="ECO:0000313" key="12">
    <source>
        <dbReference type="EMBL" id="GAD19396.1"/>
    </source>
</evidence>
<accession>T1D2F2</accession>
<feature type="active site" evidence="9">
    <location>
        <position position="135"/>
    </location>
</feature>
<keyword evidence="5 9" id="KW-0064">Aspartyl protease</keyword>